<dbReference type="GO" id="GO:0004364">
    <property type="term" value="F:glutathione transferase activity"/>
    <property type="evidence" value="ECO:0007669"/>
    <property type="project" value="UniProtKB-EC"/>
</dbReference>
<evidence type="ECO:0000313" key="8">
    <source>
        <dbReference type="Proteomes" id="UP000235371"/>
    </source>
</evidence>
<protein>
    <recommendedName>
        <fullName evidence="2">glutathione transferase</fullName>
        <ecNumber evidence="2">2.5.1.18</ecNumber>
    </recommendedName>
</protein>
<dbReference type="PANTHER" id="PTHR43900">
    <property type="entry name" value="GLUTATHIONE S-TRANSFERASE RHO"/>
    <property type="match status" value="1"/>
</dbReference>
<dbReference type="InterPro" id="IPR036249">
    <property type="entry name" value="Thioredoxin-like_sf"/>
</dbReference>
<feature type="domain" description="GST N-terminal" evidence="5">
    <location>
        <begin position="1"/>
        <end position="82"/>
    </location>
</feature>
<organism evidence="7 8">
    <name type="scientific">Hyaloscypha bicolor E</name>
    <dbReference type="NCBI Taxonomy" id="1095630"/>
    <lineage>
        <taxon>Eukaryota</taxon>
        <taxon>Fungi</taxon>
        <taxon>Dikarya</taxon>
        <taxon>Ascomycota</taxon>
        <taxon>Pezizomycotina</taxon>
        <taxon>Leotiomycetes</taxon>
        <taxon>Helotiales</taxon>
        <taxon>Hyaloscyphaceae</taxon>
        <taxon>Hyaloscypha</taxon>
        <taxon>Hyaloscypha bicolor</taxon>
    </lineage>
</organism>
<dbReference type="InterPro" id="IPR040079">
    <property type="entry name" value="Glutathione_S-Trfase"/>
</dbReference>
<evidence type="ECO:0000259" key="6">
    <source>
        <dbReference type="PROSITE" id="PS50405"/>
    </source>
</evidence>
<dbReference type="SUPFAM" id="SSF47616">
    <property type="entry name" value="GST C-terminal domain-like"/>
    <property type="match status" value="1"/>
</dbReference>
<dbReference type="GO" id="GO:0006749">
    <property type="term" value="P:glutathione metabolic process"/>
    <property type="evidence" value="ECO:0007669"/>
    <property type="project" value="TreeGrafter"/>
</dbReference>
<name>A0A2J6T758_9HELO</name>
<dbReference type="OrthoDB" id="249703at2759"/>
<feature type="domain" description="GST C-terminal" evidence="6">
    <location>
        <begin position="91"/>
        <end position="214"/>
    </location>
</feature>
<dbReference type="PROSITE" id="PS50404">
    <property type="entry name" value="GST_NTER"/>
    <property type="match status" value="1"/>
</dbReference>
<proteinExistence type="inferred from homology"/>
<dbReference type="FunFam" id="3.40.30.10:FF:000016">
    <property type="entry name" value="Glutathione S-transferase F2"/>
    <property type="match status" value="1"/>
</dbReference>
<dbReference type="InParanoid" id="A0A2J6T758"/>
<dbReference type="EMBL" id="KZ613817">
    <property type="protein sequence ID" value="PMD58783.1"/>
    <property type="molecule type" value="Genomic_DNA"/>
</dbReference>
<dbReference type="PROSITE" id="PS50405">
    <property type="entry name" value="GST_CTER"/>
    <property type="match status" value="1"/>
</dbReference>
<dbReference type="GO" id="GO:0043295">
    <property type="term" value="F:glutathione binding"/>
    <property type="evidence" value="ECO:0007669"/>
    <property type="project" value="TreeGrafter"/>
</dbReference>
<gene>
    <name evidence="7" type="ORF">K444DRAFT_653124</name>
</gene>
<dbReference type="FunCoup" id="A0A2J6T758">
    <property type="interactions" value="577"/>
</dbReference>
<keyword evidence="3 7" id="KW-0808">Transferase</keyword>
<dbReference type="GeneID" id="36593934"/>
<dbReference type="InterPro" id="IPR004046">
    <property type="entry name" value="GST_C"/>
</dbReference>
<dbReference type="SFLD" id="SFLDS00019">
    <property type="entry name" value="Glutathione_Transferase_(cytos"/>
    <property type="match status" value="1"/>
</dbReference>
<dbReference type="Gene3D" id="3.40.30.10">
    <property type="entry name" value="Glutaredoxin"/>
    <property type="match status" value="1"/>
</dbReference>
<dbReference type="AlphaFoldDB" id="A0A2J6T758"/>
<dbReference type="RefSeq" id="XP_024735687.1">
    <property type="nucleotide sequence ID" value="XM_024885857.1"/>
</dbReference>
<dbReference type="Pfam" id="PF00043">
    <property type="entry name" value="GST_C"/>
    <property type="match status" value="1"/>
</dbReference>
<evidence type="ECO:0000256" key="4">
    <source>
        <dbReference type="ARBA" id="ARBA00047960"/>
    </source>
</evidence>
<reference evidence="7 8" key="1">
    <citation type="submission" date="2016-04" db="EMBL/GenBank/DDBJ databases">
        <title>A degradative enzymes factory behind the ericoid mycorrhizal symbiosis.</title>
        <authorList>
            <consortium name="DOE Joint Genome Institute"/>
            <person name="Martino E."/>
            <person name="Morin E."/>
            <person name="Grelet G."/>
            <person name="Kuo A."/>
            <person name="Kohler A."/>
            <person name="Daghino S."/>
            <person name="Barry K."/>
            <person name="Choi C."/>
            <person name="Cichocki N."/>
            <person name="Clum A."/>
            <person name="Copeland A."/>
            <person name="Hainaut M."/>
            <person name="Haridas S."/>
            <person name="Labutti K."/>
            <person name="Lindquist E."/>
            <person name="Lipzen A."/>
            <person name="Khouja H.-R."/>
            <person name="Murat C."/>
            <person name="Ohm R."/>
            <person name="Olson A."/>
            <person name="Spatafora J."/>
            <person name="Veneault-Fourrey C."/>
            <person name="Henrissat B."/>
            <person name="Grigoriev I."/>
            <person name="Martin F."/>
            <person name="Perotto S."/>
        </authorList>
    </citation>
    <scope>NUCLEOTIDE SEQUENCE [LARGE SCALE GENOMIC DNA]</scope>
    <source>
        <strain evidence="7 8">E</strain>
    </source>
</reference>
<dbReference type="Pfam" id="PF02798">
    <property type="entry name" value="GST_N"/>
    <property type="match status" value="1"/>
</dbReference>
<dbReference type="PANTHER" id="PTHR43900:SF3">
    <property type="entry name" value="GLUTATHIONE S-TRANSFERASE RHO"/>
    <property type="match status" value="1"/>
</dbReference>
<dbReference type="InterPro" id="IPR004045">
    <property type="entry name" value="Glutathione_S-Trfase_N"/>
</dbReference>
<keyword evidence="8" id="KW-1185">Reference proteome</keyword>
<dbReference type="Proteomes" id="UP000235371">
    <property type="component" value="Unassembled WGS sequence"/>
</dbReference>
<dbReference type="FunFam" id="1.20.1050.10:FF:000004">
    <property type="entry name" value="Glutathione S-transferase F2"/>
    <property type="match status" value="1"/>
</dbReference>
<dbReference type="CDD" id="cd03053">
    <property type="entry name" value="GST_N_Phi"/>
    <property type="match status" value="1"/>
</dbReference>
<dbReference type="SUPFAM" id="SSF52833">
    <property type="entry name" value="Thioredoxin-like"/>
    <property type="match status" value="1"/>
</dbReference>
<dbReference type="Gene3D" id="1.20.1050.10">
    <property type="match status" value="1"/>
</dbReference>
<dbReference type="InterPro" id="IPR036282">
    <property type="entry name" value="Glutathione-S-Trfase_C_sf"/>
</dbReference>
<dbReference type="GO" id="GO:0005737">
    <property type="term" value="C:cytoplasm"/>
    <property type="evidence" value="ECO:0007669"/>
    <property type="project" value="TreeGrafter"/>
</dbReference>
<evidence type="ECO:0000256" key="3">
    <source>
        <dbReference type="ARBA" id="ARBA00022679"/>
    </source>
</evidence>
<evidence type="ECO:0000256" key="2">
    <source>
        <dbReference type="ARBA" id="ARBA00012452"/>
    </source>
</evidence>
<accession>A0A2J6T758</accession>
<evidence type="ECO:0000259" key="5">
    <source>
        <dbReference type="PROSITE" id="PS50404"/>
    </source>
</evidence>
<dbReference type="STRING" id="1095630.A0A2J6T758"/>
<dbReference type="GO" id="GO:0009636">
    <property type="term" value="P:response to toxic substance"/>
    <property type="evidence" value="ECO:0007669"/>
    <property type="project" value="UniProtKB-ARBA"/>
</dbReference>
<dbReference type="SFLD" id="SFLDG00358">
    <property type="entry name" value="Main_(cytGST)"/>
    <property type="match status" value="1"/>
</dbReference>
<dbReference type="InterPro" id="IPR010987">
    <property type="entry name" value="Glutathione-S-Trfase_C-like"/>
</dbReference>
<sequence>MVLKVYGAKRSTCTQRVLTALYEKGVPYELITIDFSKAENKSEKYMKLQPFGKIPVLDDDGFILFESRAIAKYIAKKYAGQGTSLIPAEDDLKAYGLFEQACSLEQFYFDPPTAGIAFEKVFKGWKGMGGPDDAQVAKHAAQLDTTLAVYEGILSKQKYLAGDEVTLADLFHVPYGLIARDCGYLSTFEKYPHVAKWFDAMLARESWKKVTSVD</sequence>
<evidence type="ECO:0000256" key="1">
    <source>
        <dbReference type="ARBA" id="ARBA00010128"/>
    </source>
</evidence>
<dbReference type="SFLD" id="SFLDG01154">
    <property type="entry name" value="Main.5:_Phi-like"/>
    <property type="match status" value="1"/>
</dbReference>
<comment type="catalytic activity">
    <reaction evidence="4">
        <text>RX + glutathione = an S-substituted glutathione + a halide anion + H(+)</text>
        <dbReference type="Rhea" id="RHEA:16437"/>
        <dbReference type="ChEBI" id="CHEBI:15378"/>
        <dbReference type="ChEBI" id="CHEBI:16042"/>
        <dbReference type="ChEBI" id="CHEBI:17792"/>
        <dbReference type="ChEBI" id="CHEBI:57925"/>
        <dbReference type="ChEBI" id="CHEBI:90779"/>
        <dbReference type="EC" id="2.5.1.18"/>
    </reaction>
</comment>
<dbReference type="EC" id="2.5.1.18" evidence="2"/>
<evidence type="ECO:0000313" key="7">
    <source>
        <dbReference type="EMBL" id="PMD58783.1"/>
    </source>
</evidence>
<comment type="similarity">
    <text evidence="1">Belongs to the GST superfamily. Phi family.</text>
</comment>